<feature type="compositionally biased region" description="Low complexity" evidence="3">
    <location>
        <begin position="438"/>
        <end position="459"/>
    </location>
</feature>
<evidence type="ECO:0000313" key="7">
    <source>
        <dbReference type="Proteomes" id="UP001648503"/>
    </source>
</evidence>
<dbReference type="SMART" id="SM00147">
    <property type="entry name" value="RasGEF"/>
    <property type="match status" value="1"/>
</dbReference>
<dbReference type="InterPro" id="IPR000651">
    <property type="entry name" value="Ras-like_Gua-exchang_fac_N"/>
</dbReference>
<protein>
    <recommendedName>
        <fullName evidence="8">Ras-GEF domain-containing protein</fullName>
    </recommendedName>
</protein>
<dbReference type="PROSITE" id="PS50009">
    <property type="entry name" value="RASGEF_CAT"/>
    <property type="match status" value="1"/>
</dbReference>
<feature type="region of interest" description="Disordered" evidence="3">
    <location>
        <begin position="438"/>
        <end position="488"/>
    </location>
</feature>
<feature type="region of interest" description="Disordered" evidence="3">
    <location>
        <begin position="1"/>
        <end position="147"/>
    </location>
</feature>
<dbReference type="Pfam" id="PF00618">
    <property type="entry name" value="RasGEF_N"/>
    <property type="match status" value="1"/>
</dbReference>
<sequence length="1094" mass="118774">MADQLHSNVNANRQSLPLQTLPPSIPLPPRPGLINSPHQAQQQGSLQQQHPNTEGEPGSIIQPESEDGPHAALGSDHAHGQTKAPKARPESVQQQLNQNEHSSCDEQHPLPLAVASDGSTEQPDSQLDSQSNSQSAETAQSDGVDTMVSRADTMVSRADAMRAATAATAAAHAATAAAAVATAAAMAATTAATAVTSASVVSVKRECSVPDTDQHLGQQPQSVHPSSVNIEQLDAVSDTVFDPSAHSMANVTMSLMSLTQQDQYTDDTEDRLAASYGGRGSVLAGGSGVNLSGRTSVASMVSGPATLMARTAHTEKMASILKKSEVLKEMEEDSRRKRAISHRSIDFLGVRNMRRSRDLLDDGPQTPLPASAAWGESQSNQRSGMGSLGRPGQLQPDYVSGTAGRTDVLSDKPLSMTRSASGSDSLLIQKFFKNTTGSSGASSAAMDASGANGPATSSSGGSGASGDPSRHSPLGDAPATPGSASSSASASALVMPNSFTALNVTALRKNRMSTLAGGTSTAAILPNPPVQAPLKSANTSKTFKEWYTSVLSESDASTSTHTKLSTQATGSIELQTIFGKKGDDINPVERLLWVAKEYDSWRRDPQWIIPGGKMTSKDFAQEDMAVRLLDIIPDGRIPGLVYDEAISDGDLDIVILGTCKDLMDGLIFPLDQDMSFAEVFLASYRFFMPAQELLDSLIGWYNADAEEMRLTGSEAFLRKNRKHIQTRAVRVLLTWIRNHWHDFHNDQHLFAELDFFVNYLGKVSFGNNQKLTQAIREQRLSWYTYQYIPMFPGARASGQEKTRPWISEWDIDDLAQNLTMIDHLFFRQMKPDMYLQILHTPAQVQGGGFSVPLKAIMDLCHWFRTVVGYTATVIAKESNIKKKTNYIKRFIKVAKACKELANFNTMFAIIYGLKRPAVLMWTQAWEGLPSKYIDLFKELDRITDPANGHFNYTDEVTQRDPPAVPFMLPYIQDMIQTHCGTPISLDGEAFEPKRINFQKYYHIYSIAAELEVLRLASYYGKLKGDRESNMLLVSHMRSYTMLDAKSLGEGLVFSSTGSRTDWSETASGSSGSKAMKRASQLLATTVSSDSAGHQ</sequence>
<gene>
    <name evidence="6" type="ORF">BASA50_011291</name>
</gene>
<dbReference type="InterPro" id="IPR023578">
    <property type="entry name" value="Ras_GEF_dom_sf"/>
</dbReference>
<dbReference type="SMART" id="SM00229">
    <property type="entry name" value="RasGEFN"/>
    <property type="match status" value="1"/>
</dbReference>
<keyword evidence="1 2" id="KW-0344">Guanine-nucleotide releasing factor</keyword>
<accession>A0ABQ8EZ01</accession>
<evidence type="ECO:0000313" key="6">
    <source>
        <dbReference type="EMBL" id="KAH6587687.1"/>
    </source>
</evidence>
<keyword evidence="7" id="KW-1185">Reference proteome</keyword>
<feature type="compositionally biased region" description="Polar residues" evidence="3">
    <location>
        <begin position="1"/>
        <end position="15"/>
    </location>
</feature>
<dbReference type="PANTHER" id="PTHR23113">
    <property type="entry name" value="GUANINE NUCLEOTIDE EXCHANGE FACTOR"/>
    <property type="match status" value="1"/>
</dbReference>
<evidence type="ECO:0000256" key="2">
    <source>
        <dbReference type="PROSITE-ProRule" id="PRU00168"/>
    </source>
</evidence>
<dbReference type="PROSITE" id="PS50212">
    <property type="entry name" value="RASGEF_NTER"/>
    <property type="match status" value="1"/>
</dbReference>
<organism evidence="6 7">
    <name type="scientific">Batrachochytrium salamandrivorans</name>
    <dbReference type="NCBI Taxonomy" id="1357716"/>
    <lineage>
        <taxon>Eukaryota</taxon>
        <taxon>Fungi</taxon>
        <taxon>Fungi incertae sedis</taxon>
        <taxon>Chytridiomycota</taxon>
        <taxon>Chytridiomycota incertae sedis</taxon>
        <taxon>Chytridiomycetes</taxon>
        <taxon>Rhizophydiales</taxon>
        <taxon>Rhizophydiales incertae sedis</taxon>
        <taxon>Batrachochytrium</taxon>
    </lineage>
</organism>
<dbReference type="EMBL" id="JAFCIX010000555">
    <property type="protein sequence ID" value="KAH6587687.1"/>
    <property type="molecule type" value="Genomic_DNA"/>
</dbReference>
<evidence type="ECO:0000256" key="3">
    <source>
        <dbReference type="SAM" id="MobiDB-lite"/>
    </source>
</evidence>
<evidence type="ECO:0008006" key="8">
    <source>
        <dbReference type="Google" id="ProtNLM"/>
    </source>
</evidence>
<comment type="caution">
    <text evidence="6">The sequence shown here is derived from an EMBL/GenBank/DDBJ whole genome shotgun (WGS) entry which is preliminary data.</text>
</comment>
<evidence type="ECO:0000259" key="4">
    <source>
        <dbReference type="PROSITE" id="PS50009"/>
    </source>
</evidence>
<feature type="compositionally biased region" description="Polar residues" evidence="3">
    <location>
        <begin position="91"/>
        <end position="101"/>
    </location>
</feature>
<dbReference type="PANTHER" id="PTHR23113:SF99">
    <property type="entry name" value="RASGEF DOMAIN-CONTAINING PROTEIN"/>
    <property type="match status" value="1"/>
</dbReference>
<dbReference type="InterPro" id="IPR036964">
    <property type="entry name" value="RASGEF_cat_dom_sf"/>
</dbReference>
<feature type="region of interest" description="Disordered" evidence="3">
    <location>
        <begin position="358"/>
        <end position="420"/>
    </location>
</feature>
<evidence type="ECO:0000256" key="1">
    <source>
        <dbReference type="ARBA" id="ARBA00022658"/>
    </source>
</evidence>
<feature type="domain" description="Ras-GEF" evidence="4">
    <location>
        <begin position="810"/>
        <end position="1047"/>
    </location>
</feature>
<proteinExistence type="predicted"/>
<dbReference type="SUPFAM" id="SSF48366">
    <property type="entry name" value="Ras GEF"/>
    <property type="match status" value="1"/>
</dbReference>
<evidence type="ECO:0000259" key="5">
    <source>
        <dbReference type="PROSITE" id="PS50212"/>
    </source>
</evidence>
<feature type="compositionally biased region" description="Polar residues" evidence="3">
    <location>
        <begin position="1055"/>
        <end position="1072"/>
    </location>
</feature>
<dbReference type="Proteomes" id="UP001648503">
    <property type="component" value="Unassembled WGS sequence"/>
</dbReference>
<name>A0ABQ8EZ01_9FUNG</name>
<feature type="region of interest" description="Disordered" evidence="3">
    <location>
        <begin position="1055"/>
        <end position="1074"/>
    </location>
</feature>
<feature type="compositionally biased region" description="Low complexity" evidence="3">
    <location>
        <begin position="39"/>
        <end position="49"/>
    </location>
</feature>
<dbReference type="Gene3D" id="1.20.870.10">
    <property type="entry name" value="Son of sevenless (SoS) protein Chain: S domain 1"/>
    <property type="match status" value="1"/>
</dbReference>
<feature type="compositionally biased region" description="Low complexity" evidence="3">
    <location>
        <begin position="122"/>
        <end position="135"/>
    </location>
</feature>
<reference evidence="6 7" key="1">
    <citation type="submission" date="2021-02" db="EMBL/GenBank/DDBJ databases">
        <title>Variation within the Batrachochytrium salamandrivorans European outbreak.</title>
        <authorList>
            <person name="Kelly M."/>
            <person name="Pasmans F."/>
            <person name="Shea T.P."/>
            <person name="Munoz J.F."/>
            <person name="Carranza S."/>
            <person name="Cuomo C.A."/>
            <person name="Martel A."/>
        </authorList>
    </citation>
    <scope>NUCLEOTIDE SEQUENCE [LARGE SCALE GENOMIC DNA]</scope>
    <source>
        <strain evidence="6 7">AMFP18/2</strain>
    </source>
</reference>
<dbReference type="CDD" id="cd06224">
    <property type="entry name" value="REM"/>
    <property type="match status" value="1"/>
</dbReference>
<dbReference type="Pfam" id="PF00617">
    <property type="entry name" value="RasGEF"/>
    <property type="match status" value="1"/>
</dbReference>
<dbReference type="InterPro" id="IPR008937">
    <property type="entry name" value="Ras-like_GEF"/>
</dbReference>
<dbReference type="InterPro" id="IPR001895">
    <property type="entry name" value="RASGEF_cat_dom"/>
</dbReference>
<feature type="domain" description="N-terminal Ras-GEF" evidence="5">
    <location>
        <begin position="650"/>
        <end position="780"/>
    </location>
</feature>
<dbReference type="Gene3D" id="1.10.840.10">
    <property type="entry name" value="Ras guanine-nucleotide exchange factors catalytic domain"/>
    <property type="match status" value="1"/>
</dbReference>